<dbReference type="Gene3D" id="3.40.50.1820">
    <property type="entry name" value="alpha/beta hydrolase"/>
    <property type="match status" value="1"/>
</dbReference>
<dbReference type="InterPro" id="IPR050266">
    <property type="entry name" value="AB_hydrolase_sf"/>
</dbReference>
<dbReference type="EC" id="3.8.1.5" evidence="2"/>
<keyword evidence="3" id="KW-1185">Reference proteome</keyword>
<dbReference type="Pfam" id="PF00561">
    <property type="entry name" value="Abhydrolase_1"/>
    <property type="match status" value="1"/>
</dbReference>
<dbReference type="PRINTS" id="PR00111">
    <property type="entry name" value="ABHYDROLASE"/>
</dbReference>
<evidence type="ECO:0000259" key="1">
    <source>
        <dbReference type="Pfam" id="PF00561"/>
    </source>
</evidence>
<dbReference type="SUPFAM" id="SSF53474">
    <property type="entry name" value="alpha/beta-Hydrolases"/>
    <property type="match status" value="1"/>
</dbReference>
<dbReference type="PANTHER" id="PTHR43798">
    <property type="entry name" value="MONOACYLGLYCEROL LIPASE"/>
    <property type="match status" value="1"/>
</dbReference>
<feature type="domain" description="AB hydrolase-1" evidence="1">
    <location>
        <begin position="24"/>
        <end position="142"/>
    </location>
</feature>
<dbReference type="Proteomes" id="UP000432464">
    <property type="component" value="Unassembled WGS sequence"/>
</dbReference>
<reference evidence="2 3" key="1">
    <citation type="submission" date="2019-11" db="EMBL/GenBank/DDBJ databases">
        <title>Nocardia sp. nov. CT2-14 isolated from soil.</title>
        <authorList>
            <person name="Kanchanasin P."/>
            <person name="Tanasupawat S."/>
            <person name="Yuki M."/>
            <person name="Kudo T."/>
        </authorList>
    </citation>
    <scope>NUCLEOTIDE SEQUENCE [LARGE SCALE GENOMIC DNA]</scope>
    <source>
        <strain evidence="2 3">CT2-14</strain>
    </source>
</reference>
<evidence type="ECO:0000313" key="2">
    <source>
        <dbReference type="EMBL" id="MTE14809.1"/>
    </source>
</evidence>
<name>A0A6I3L4K7_9NOCA</name>
<organism evidence="2 3">
    <name type="scientific">Nocardia aurantiaca</name>
    <dbReference type="NCBI Taxonomy" id="2675850"/>
    <lineage>
        <taxon>Bacteria</taxon>
        <taxon>Bacillati</taxon>
        <taxon>Actinomycetota</taxon>
        <taxon>Actinomycetes</taxon>
        <taxon>Mycobacteriales</taxon>
        <taxon>Nocardiaceae</taxon>
        <taxon>Nocardia</taxon>
    </lineage>
</organism>
<gene>
    <name evidence="2" type="ORF">GLP40_18805</name>
</gene>
<dbReference type="PANTHER" id="PTHR43798:SF33">
    <property type="entry name" value="HYDROLASE, PUTATIVE (AFU_ORTHOLOGUE AFUA_2G14860)-RELATED"/>
    <property type="match status" value="1"/>
</dbReference>
<dbReference type="GO" id="GO:0016020">
    <property type="term" value="C:membrane"/>
    <property type="evidence" value="ECO:0007669"/>
    <property type="project" value="TreeGrafter"/>
</dbReference>
<dbReference type="InterPro" id="IPR000639">
    <property type="entry name" value="Epox_hydrolase-like"/>
</dbReference>
<dbReference type="InterPro" id="IPR000073">
    <property type="entry name" value="AB_hydrolase_1"/>
</dbReference>
<sequence length="292" mass="32298">MATIDVLDSFINYTDTDTGGGAVPVVFLHGNPTSSYIWRNVIPHVSGETRALAPDLIGMGASGKPDSDYRFVDHVRYLDAWFDALDLDQVVIVGHDWGGALGMDWAARHPERVRGIAVVETFLRPMRWSEMPPQGAELFRRFRSPEGEEMVLERNMFIEFNLPASTRSLTPEALDAYRAPYPTPESRKPMLAWPREFPLDGEPADVVARIENYGRWMASSPEVPKLVMHVEDGVGLGSPAAMEWAMKTFASAELANIGPAGHHCPEDQPDAIGQAVAEWMRRHALTTASTVA</sequence>
<comment type="caution">
    <text evidence="2">The sequence shown here is derived from an EMBL/GenBank/DDBJ whole genome shotgun (WGS) entry which is preliminary data.</text>
</comment>
<dbReference type="PRINTS" id="PR00412">
    <property type="entry name" value="EPOXHYDRLASE"/>
</dbReference>
<dbReference type="GO" id="GO:0018786">
    <property type="term" value="F:haloalkane dehalogenase activity"/>
    <property type="evidence" value="ECO:0007669"/>
    <property type="project" value="UniProtKB-EC"/>
</dbReference>
<evidence type="ECO:0000313" key="3">
    <source>
        <dbReference type="Proteomes" id="UP000432464"/>
    </source>
</evidence>
<proteinExistence type="predicted"/>
<protein>
    <submittedName>
        <fullName evidence="2">Haloalkane dehalogenase</fullName>
        <ecNumber evidence="2">3.8.1.5</ecNumber>
    </submittedName>
</protein>
<accession>A0A6I3L4K7</accession>
<dbReference type="InterPro" id="IPR029058">
    <property type="entry name" value="AB_hydrolase_fold"/>
</dbReference>
<dbReference type="NCBIfam" id="NF002938">
    <property type="entry name" value="PRK03592.1"/>
    <property type="match status" value="1"/>
</dbReference>
<dbReference type="EMBL" id="WMBB01000008">
    <property type="protein sequence ID" value="MTE14809.1"/>
    <property type="molecule type" value="Genomic_DNA"/>
</dbReference>
<keyword evidence="2" id="KW-0378">Hydrolase</keyword>
<dbReference type="AlphaFoldDB" id="A0A6I3L4K7"/>